<keyword evidence="13 14" id="KW-0472">Membrane</keyword>
<evidence type="ECO:0000256" key="3">
    <source>
        <dbReference type="ARBA" id="ARBA00012438"/>
    </source>
</evidence>
<dbReference type="CDD" id="cd00082">
    <property type="entry name" value="HisKA"/>
    <property type="match status" value="1"/>
</dbReference>
<feature type="domain" description="Histidine kinase" evidence="15">
    <location>
        <begin position="494"/>
        <end position="691"/>
    </location>
</feature>
<dbReference type="Pfam" id="PF02518">
    <property type="entry name" value="HATPase_c"/>
    <property type="match status" value="1"/>
</dbReference>
<evidence type="ECO:0000256" key="13">
    <source>
        <dbReference type="ARBA" id="ARBA00023136"/>
    </source>
</evidence>
<evidence type="ECO:0000256" key="6">
    <source>
        <dbReference type="ARBA" id="ARBA00022679"/>
    </source>
</evidence>
<dbReference type="EC" id="2.7.13.3" evidence="3"/>
<reference evidence="17" key="1">
    <citation type="submission" date="2015-05" db="EMBL/GenBank/DDBJ databases">
        <authorList>
            <consortium name="Pathogen Informatics"/>
        </authorList>
    </citation>
    <scope>NUCLEOTIDE SEQUENCE [LARGE SCALE GENOMIC DNA]</scope>
    <source>
        <strain evidence="17">L1-83</strain>
    </source>
</reference>
<keyword evidence="11 14" id="KW-1133">Transmembrane helix</keyword>
<evidence type="ECO:0000256" key="7">
    <source>
        <dbReference type="ARBA" id="ARBA00022692"/>
    </source>
</evidence>
<dbReference type="SMART" id="SM00388">
    <property type="entry name" value="HisKA"/>
    <property type="match status" value="1"/>
</dbReference>
<dbReference type="PANTHER" id="PTHR45528:SF1">
    <property type="entry name" value="SENSOR HISTIDINE KINASE CPXA"/>
    <property type="match status" value="1"/>
</dbReference>
<dbReference type="AlphaFoldDB" id="A0A0M6X0S8"/>
<comment type="catalytic activity">
    <reaction evidence="1">
        <text>ATP + protein L-histidine = ADP + protein N-phospho-L-histidine.</text>
        <dbReference type="EC" id="2.7.13.3"/>
    </reaction>
</comment>
<gene>
    <name evidence="16" type="ORF">RIL183_10401</name>
</gene>
<dbReference type="SMART" id="SM00387">
    <property type="entry name" value="HATPase_c"/>
    <property type="match status" value="1"/>
</dbReference>
<evidence type="ECO:0000259" key="15">
    <source>
        <dbReference type="PROSITE" id="PS50109"/>
    </source>
</evidence>
<evidence type="ECO:0000256" key="12">
    <source>
        <dbReference type="ARBA" id="ARBA00023012"/>
    </source>
</evidence>
<evidence type="ECO:0000313" key="17">
    <source>
        <dbReference type="Proteomes" id="UP000049828"/>
    </source>
</evidence>
<organism evidence="16 17">
    <name type="scientific">Roseburia inulinivorans</name>
    <dbReference type="NCBI Taxonomy" id="360807"/>
    <lineage>
        <taxon>Bacteria</taxon>
        <taxon>Bacillati</taxon>
        <taxon>Bacillota</taxon>
        <taxon>Clostridia</taxon>
        <taxon>Lachnospirales</taxon>
        <taxon>Lachnospiraceae</taxon>
        <taxon>Roseburia</taxon>
    </lineage>
</organism>
<dbReference type="InterPro" id="IPR005467">
    <property type="entry name" value="His_kinase_dom"/>
</dbReference>
<dbReference type="PANTHER" id="PTHR45528">
    <property type="entry name" value="SENSOR HISTIDINE KINASE CPXA"/>
    <property type="match status" value="1"/>
</dbReference>
<dbReference type="Pfam" id="PF00512">
    <property type="entry name" value="HisKA"/>
    <property type="match status" value="1"/>
</dbReference>
<keyword evidence="4" id="KW-1003">Cell membrane</keyword>
<keyword evidence="12" id="KW-0902">Two-component regulatory system</keyword>
<feature type="transmembrane region" description="Helical" evidence="14">
    <location>
        <begin position="12"/>
        <end position="35"/>
    </location>
</feature>
<accession>A0A0M6X0S8</accession>
<evidence type="ECO:0000256" key="2">
    <source>
        <dbReference type="ARBA" id="ARBA00004651"/>
    </source>
</evidence>
<feature type="transmembrane region" description="Helical" evidence="14">
    <location>
        <begin position="240"/>
        <end position="258"/>
    </location>
</feature>
<dbReference type="FunFam" id="1.10.287.130:FF:000008">
    <property type="entry name" value="Two-component sensor histidine kinase"/>
    <property type="match status" value="1"/>
</dbReference>
<dbReference type="SUPFAM" id="SSF47384">
    <property type="entry name" value="Homodimeric domain of signal transducing histidine kinase"/>
    <property type="match status" value="1"/>
</dbReference>
<evidence type="ECO:0000256" key="5">
    <source>
        <dbReference type="ARBA" id="ARBA00022553"/>
    </source>
</evidence>
<dbReference type="GO" id="GO:0005886">
    <property type="term" value="C:plasma membrane"/>
    <property type="evidence" value="ECO:0007669"/>
    <property type="project" value="UniProtKB-SubCell"/>
</dbReference>
<dbReference type="InterPro" id="IPR003661">
    <property type="entry name" value="HisK_dim/P_dom"/>
</dbReference>
<evidence type="ECO:0000313" key="16">
    <source>
        <dbReference type="EMBL" id="CRL43426.1"/>
    </source>
</evidence>
<dbReference type="InterPro" id="IPR036097">
    <property type="entry name" value="HisK_dim/P_sf"/>
</dbReference>
<evidence type="ECO:0000256" key="10">
    <source>
        <dbReference type="ARBA" id="ARBA00022840"/>
    </source>
</evidence>
<evidence type="ECO:0000256" key="11">
    <source>
        <dbReference type="ARBA" id="ARBA00022989"/>
    </source>
</evidence>
<keyword evidence="5" id="KW-0597">Phosphoprotein</keyword>
<evidence type="ECO:0000256" key="8">
    <source>
        <dbReference type="ARBA" id="ARBA00022741"/>
    </source>
</evidence>
<dbReference type="Proteomes" id="UP000049828">
    <property type="component" value="Unassembled WGS sequence"/>
</dbReference>
<dbReference type="Gene3D" id="3.30.565.10">
    <property type="entry name" value="Histidine kinase-like ATPase, C-terminal domain"/>
    <property type="match status" value="1"/>
</dbReference>
<proteinExistence type="predicted"/>
<comment type="subcellular location">
    <subcellularLocation>
        <location evidence="2">Cell membrane</location>
        <topology evidence="2">Multi-pass membrane protein</topology>
    </subcellularLocation>
</comment>
<keyword evidence="8" id="KW-0547">Nucleotide-binding</keyword>
<feature type="transmembrane region" description="Helical" evidence="14">
    <location>
        <begin position="279"/>
        <end position="303"/>
    </location>
</feature>
<keyword evidence="17" id="KW-1185">Reference proteome</keyword>
<dbReference type="InterPro" id="IPR036890">
    <property type="entry name" value="HATPase_C_sf"/>
</dbReference>
<dbReference type="InterPro" id="IPR050398">
    <property type="entry name" value="HssS/ArlS-like"/>
</dbReference>
<dbReference type="RefSeq" id="WP_055040631.1">
    <property type="nucleotide sequence ID" value="NZ_CVRS01000131.1"/>
</dbReference>
<protein>
    <recommendedName>
        <fullName evidence="3">histidine kinase</fullName>
        <ecNumber evidence="3">2.7.13.3</ecNumber>
    </recommendedName>
</protein>
<dbReference type="EMBL" id="CVRS01000131">
    <property type="protein sequence ID" value="CRL43426.1"/>
    <property type="molecule type" value="Genomic_DNA"/>
</dbReference>
<evidence type="ECO:0000256" key="14">
    <source>
        <dbReference type="SAM" id="Phobius"/>
    </source>
</evidence>
<keyword evidence="6" id="KW-0808">Transferase</keyword>
<feature type="transmembrane region" description="Helical" evidence="14">
    <location>
        <begin position="323"/>
        <end position="342"/>
    </location>
</feature>
<keyword evidence="10" id="KW-0067">ATP-binding</keyword>
<feature type="transmembrane region" description="Helical" evidence="14">
    <location>
        <begin position="395"/>
        <end position="423"/>
    </location>
</feature>
<dbReference type="InterPro" id="IPR003594">
    <property type="entry name" value="HATPase_dom"/>
</dbReference>
<name>A0A0M6X0S8_9FIRM</name>
<evidence type="ECO:0000256" key="9">
    <source>
        <dbReference type="ARBA" id="ARBA00022777"/>
    </source>
</evidence>
<dbReference type="Gene3D" id="1.10.287.130">
    <property type="match status" value="1"/>
</dbReference>
<sequence>MDTKLKNSRNVRIGIIIIGLLLAVGVNVSLFPWMIRNAEQKSAQLFSSSENVNTEYIDTLYQGAYVLYTEIKNEPSENRTEPFVGEGSGYDDYDYISEWSSSFEGVRSETDYYATDGTKKEVNTNAPLYEVLEPDFRIDDDKEQWNSYESVFVLDFDEDGNLSVDVKKDGTVSADTLIKSLLQADRYNEIRTYAVDNDTTFVPVKNFQVVYGIPKDSTNLAYEDYYTSDYYLVASGGGDAAYFITLLVIAAFACFMCSRRVWKNEKMPDYLPKWRYMEAGIFGLMMSFAMCDIYIDTVCDFPYTGKSGYANVNVWSVLKTGGILWIVFAVAFVSVVCIYPVFSVGLKEYIRQYSFIYQIFPWIRKKWNQFTDEVNHIDFSDKTTKTILKIVGINFLVLAVLMCMWMFGIVGLVIYSLVLFYLMKKYYDRIKKDYDVLMRGVQRIAEGDLDTMITEDIGVFEPFKEQLTEIRTGFKKAVDEEVKSQRMKTELITNVSHDLKTPLTAITTYVELLKKEDITEEERKSYIETLEKKSLRLKVLIEDLFEVSKATTNNITLNLMDVDVVNLMKQVSVEHADKFEQMGLQLRWNVPEEKIILKLDNQKTYRIFENLFVNIQKYAMPNSRVYIDVEKPEGNVTITMRNMSAVELNVRGDELTERFVRGDASRNTEGSGLGLAIARSFTEAQKGSLHIAVDGDLFKVVILWKLS</sequence>
<dbReference type="PROSITE" id="PS50109">
    <property type="entry name" value="HIS_KIN"/>
    <property type="match status" value="1"/>
</dbReference>
<dbReference type="GO" id="GO:0005524">
    <property type="term" value="F:ATP binding"/>
    <property type="evidence" value="ECO:0007669"/>
    <property type="project" value="UniProtKB-KW"/>
</dbReference>
<keyword evidence="7 14" id="KW-0812">Transmembrane</keyword>
<dbReference type="GO" id="GO:0000155">
    <property type="term" value="F:phosphorelay sensor kinase activity"/>
    <property type="evidence" value="ECO:0007669"/>
    <property type="project" value="InterPro"/>
</dbReference>
<dbReference type="STRING" id="360807.ERS852392_00689"/>
<dbReference type="SUPFAM" id="SSF55874">
    <property type="entry name" value="ATPase domain of HSP90 chaperone/DNA topoisomerase II/histidine kinase"/>
    <property type="match status" value="1"/>
</dbReference>
<evidence type="ECO:0000256" key="4">
    <source>
        <dbReference type="ARBA" id="ARBA00022475"/>
    </source>
</evidence>
<evidence type="ECO:0000256" key="1">
    <source>
        <dbReference type="ARBA" id="ARBA00000085"/>
    </source>
</evidence>
<keyword evidence="9 16" id="KW-0418">Kinase</keyword>